<dbReference type="PANTHER" id="PTHR48083">
    <property type="entry name" value="MEDIUM-CHAIN SPECIFIC ACYL-COA DEHYDROGENASE, MITOCHONDRIAL-RELATED"/>
    <property type="match status" value="1"/>
</dbReference>
<dbReference type="Pfam" id="PF02771">
    <property type="entry name" value="Acyl-CoA_dh_N"/>
    <property type="match status" value="1"/>
</dbReference>
<keyword evidence="2" id="KW-0560">Oxidoreductase</keyword>
<dbReference type="Gene3D" id="2.40.110.10">
    <property type="entry name" value="Butyryl-CoA Dehydrogenase, subunit A, domain 2"/>
    <property type="match status" value="1"/>
</dbReference>
<dbReference type="RefSeq" id="WP_394846937.1">
    <property type="nucleotide sequence ID" value="NZ_CP089982.1"/>
</dbReference>
<evidence type="ECO:0000313" key="8">
    <source>
        <dbReference type="Proteomes" id="UP001379533"/>
    </source>
</evidence>
<evidence type="ECO:0000313" key="7">
    <source>
        <dbReference type="EMBL" id="WXA96321.1"/>
    </source>
</evidence>
<dbReference type="InterPro" id="IPR009100">
    <property type="entry name" value="AcylCoA_DH/oxidase_NM_dom_sf"/>
</dbReference>
<dbReference type="SUPFAM" id="SSF56645">
    <property type="entry name" value="Acyl-CoA dehydrogenase NM domain-like"/>
    <property type="match status" value="1"/>
</dbReference>
<organism evidence="7 8">
    <name type="scientific">Pendulispora brunnea</name>
    <dbReference type="NCBI Taxonomy" id="2905690"/>
    <lineage>
        <taxon>Bacteria</taxon>
        <taxon>Pseudomonadati</taxon>
        <taxon>Myxococcota</taxon>
        <taxon>Myxococcia</taxon>
        <taxon>Myxococcales</taxon>
        <taxon>Sorangiineae</taxon>
        <taxon>Pendulisporaceae</taxon>
        <taxon>Pendulispora</taxon>
    </lineage>
</organism>
<evidence type="ECO:0000259" key="4">
    <source>
        <dbReference type="Pfam" id="PF02770"/>
    </source>
</evidence>
<accession>A0ABZ2KJ01</accession>
<keyword evidence="1" id="KW-0285">Flavoprotein</keyword>
<feature type="domain" description="Acyl-CoA dehydrogenase C-terminal" evidence="6">
    <location>
        <begin position="260"/>
        <end position="372"/>
    </location>
</feature>
<feature type="domain" description="Acyl-CoA oxidase/dehydrogenase middle" evidence="4">
    <location>
        <begin position="145"/>
        <end position="230"/>
    </location>
</feature>
<dbReference type="Gene3D" id="1.10.540.10">
    <property type="entry name" value="Acyl-CoA dehydrogenase/oxidase, N-terminal domain"/>
    <property type="match status" value="1"/>
</dbReference>
<dbReference type="InterPro" id="IPR013107">
    <property type="entry name" value="Acyl-CoA_DH_C"/>
</dbReference>
<comment type="similarity">
    <text evidence="3">Belongs to the HpaH/HsaA monooxygenase family.</text>
</comment>
<dbReference type="PIRSF" id="PIRSF016578">
    <property type="entry name" value="HsaA"/>
    <property type="match status" value="1"/>
</dbReference>
<feature type="domain" description="Acyl-CoA dehydrogenase/oxidase N-terminal" evidence="5">
    <location>
        <begin position="21"/>
        <end position="118"/>
    </location>
</feature>
<dbReference type="SUPFAM" id="SSF47203">
    <property type="entry name" value="Acyl-CoA dehydrogenase C-terminal domain-like"/>
    <property type="match status" value="1"/>
</dbReference>
<sequence length="398" mass="44037">MIAHMPEDQARLLRRLDSLTRSFESRAEGYDRTAAFPAEDFDELFAANLHAPTVPREYGGLGLGPLQGNAYVLWKMTRSLAAADLSLARCWEGHANSLVLIDAMASPAQKERWFRGVVERGEKWVAWSGEPKAPKGPGSESAPRFGTTVRRDGNDWIVEGTKIFATSASGANWAILLVDTTGPGGARHSDSPETVFMLACDLSDPTVSIDGSWWDPIGMRATVSHLVRFHQTRIPDANRIGEPGAYLREGWQTAFIPHYAASFLGAAEAAYEYALRYVTQQDKTGDPYVQQRVGAMAVAVETADLWLQHVADLWDRGPRAEAQLAGSRARHVVEHLAVQTVDHCIRACGARCLIRPSPVERILRDLTFYVRHDNDDHILATIGRARLGKPHDLSFYKP</sequence>
<dbReference type="InterPro" id="IPR037069">
    <property type="entry name" value="AcylCoA_DH/ox_N_sf"/>
</dbReference>
<dbReference type="InterPro" id="IPR050741">
    <property type="entry name" value="Acyl-CoA_dehydrogenase"/>
</dbReference>
<dbReference type="InterPro" id="IPR036250">
    <property type="entry name" value="AcylCo_DH-like_C"/>
</dbReference>
<reference evidence="7 8" key="1">
    <citation type="submission" date="2021-12" db="EMBL/GenBank/DDBJ databases">
        <title>Discovery of the Pendulisporaceae a myxobacterial family with distinct sporulation behavior and unique specialized metabolism.</title>
        <authorList>
            <person name="Garcia R."/>
            <person name="Popoff A."/>
            <person name="Bader C.D."/>
            <person name="Loehr J."/>
            <person name="Walesch S."/>
            <person name="Walt C."/>
            <person name="Boldt J."/>
            <person name="Bunk B."/>
            <person name="Haeckl F.J.F.P.J."/>
            <person name="Gunesch A.P."/>
            <person name="Birkelbach J."/>
            <person name="Nuebel U."/>
            <person name="Pietschmann T."/>
            <person name="Bach T."/>
            <person name="Mueller R."/>
        </authorList>
    </citation>
    <scope>NUCLEOTIDE SEQUENCE [LARGE SCALE GENOMIC DNA]</scope>
    <source>
        <strain evidence="7 8">MSr12523</strain>
    </source>
</reference>
<name>A0ABZ2KJ01_9BACT</name>
<evidence type="ECO:0000259" key="5">
    <source>
        <dbReference type="Pfam" id="PF02771"/>
    </source>
</evidence>
<dbReference type="Proteomes" id="UP001379533">
    <property type="component" value="Chromosome"/>
</dbReference>
<evidence type="ECO:0000259" key="6">
    <source>
        <dbReference type="Pfam" id="PF08028"/>
    </source>
</evidence>
<gene>
    <name evidence="7" type="ORF">LZC95_05655</name>
</gene>
<dbReference type="InterPro" id="IPR013786">
    <property type="entry name" value="AcylCoA_DH/ox_N"/>
</dbReference>
<keyword evidence="8" id="KW-1185">Reference proteome</keyword>
<proteinExistence type="inferred from homology"/>
<protein>
    <submittedName>
        <fullName evidence="7">Acyl-CoA/acyl-ACP dehydrogenase</fullName>
    </submittedName>
</protein>
<evidence type="ECO:0000256" key="3">
    <source>
        <dbReference type="ARBA" id="ARBA00049661"/>
    </source>
</evidence>
<dbReference type="InterPro" id="IPR046373">
    <property type="entry name" value="Acyl-CoA_Oxase/DH_mid-dom_sf"/>
</dbReference>
<dbReference type="EMBL" id="CP089982">
    <property type="protein sequence ID" value="WXA96321.1"/>
    <property type="molecule type" value="Genomic_DNA"/>
</dbReference>
<dbReference type="Gene3D" id="1.20.140.10">
    <property type="entry name" value="Butyryl-CoA Dehydrogenase, subunit A, domain 3"/>
    <property type="match status" value="1"/>
</dbReference>
<evidence type="ECO:0000256" key="2">
    <source>
        <dbReference type="ARBA" id="ARBA00023002"/>
    </source>
</evidence>
<dbReference type="InterPro" id="IPR006091">
    <property type="entry name" value="Acyl-CoA_Oxase/DH_mid-dom"/>
</dbReference>
<evidence type="ECO:0000256" key="1">
    <source>
        <dbReference type="ARBA" id="ARBA00022630"/>
    </source>
</evidence>
<dbReference type="Pfam" id="PF08028">
    <property type="entry name" value="Acyl-CoA_dh_2"/>
    <property type="match status" value="1"/>
</dbReference>
<dbReference type="PANTHER" id="PTHR48083:SF37">
    <property type="entry name" value="DEHYDROGENASE, PUTATIVE-RELATED"/>
    <property type="match status" value="1"/>
</dbReference>
<dbReference type="Pfam" id="PF02770">
    <property type="entry name" value="Acyl-CoA_dh_M"/>
    <property type="match status" value="1"/>
</dbReference>
<dbReference type="CDD" id="cd00567">
    <property type="entry name" value="ACAD"/>
    <property type="match status" value="1"/>
</dbReference>